<organism evidence="2 3">
    <name type="scientific">Meloidogyne enterolobii</name>
    <name type="common">Root-knot nematode worm</name>
    <name type="synonym">Meloidogyne mayaguensis</name>
    <dbReference type="NCBI Taxonomy" id="390850"/>
    <lineage>
        <taxon>Eukaryota</taxon>
        <taxon>Metazoa</taxon>
        <taxon>Ecdysozoa</taxon>
        <taxon>Nematoda</taxon>
        <taxon>Chromadorea</taxon>
        <taxon>Rhabditida</taxon>
        <taxon>Tylenchina</taxon>
        <taxon>Tylenchomorpha</taxon>
        <taxon>Tylenchoidea</taxon>
        <taxon>Meloidogynidae</taxon>
        <taxon>Meloidogyninae</taxon>
        <taxon>Meloidogyne</taxon>
    </lineage>
</organism>
<name>A0A6V7TSA3_MELEN</name>
<evidence type="ECO:0000313" key="3">
    <source>
        <dbReference type="Proteomes" id="UP000580250"/>
    </source>
</evidence>
<dbReference type="Proteomes" id="UP000580250">
    <property type="component" value="Unassembled WGS sequence"/>
</dbReference>
<proteinExistence type="predicted"/>
<feature type="region of interest" description="Disordered" evidence="1">
    <location>
        <begin position="30"/>
        <end position="56"/>
    </location>
</feature>
<comment type="caution">
    <text evidence="2">The sequence shown here is derived from an EMBL/GenBank/DDBJ whole genome shotgun (WGS) entry which is preliminary data.</text>
</comment>
<dbReference type="AlphaFoldDB" id="A0A6V7TSA3"/>
<evidence type="ECO:0000313" key="2">
    <source>
        <dbReference type="EMBL" id="CAD2132612.1"/>
    </source>
</evidence>
<protein>
    <submittedName>
        <fullName evidence="2">Uncharacterized protein</fullName>
    </submittedName>
</protein>
<reference evidence="2 3" key="1">
    <citation type="submission" date="2020-08" db="EMBL/GenBank/DDBJ databases">
        <authorList>
            <person name="Koutsovoulos G."/>
            <person name="Danchin GJ E."/>
        </authorList>
    </citation>
    <scope>NUCLEOTIDE SEQUENCE [LARGE SCALE GENOMIC DNA]</scope>
</reference>
<sequence length="56" mass="6612">MQFKFIKFNNRKHSTCMSESLVNNVSGKDRLKSTRRRQKGLNTREETIKTQAPLTR</sequence>
<gene>
    <name evidence="2" type="ORF">MENT_LOCUS3728</name>
</gene>
<accession>A0A6V7TSA3</accession>
<evidence type="ECO:0000256" key="1">
    <source>
        <dbReference type="SAM" id="MobiDB-lite"/>
    </source>
</evidence>
<dbReference type="EMBL" id="CAJEWN010000012">
    <property type="protein sequence ID" value="CAD2132612.1"/>
    <property type="molecule type" value="Genomic_DNA"/>
</dbReference>